<evidence type="ECO:0000313" key="3">
    <source>
        <dbReference type="Proteomes" id="UP000037697"/>
    </source>
</evidence>
<organism evidence="2 3">
    <name type="scientific">Vibrio parahaemolyticus</name>
    <dbReference type="NCBI Taxonomy" id="670"/>
    <lineage>
        <taxon>Bacteria</taxon>
        <taxon>Pseudomonadati</taxon>
        <taxon>Pseudomonadota</taxon>
        <taxon>Gammaproteobacteria</taxon>
        <taxon>Vibrionales</taxon>
        <taxon>Vibrionaceae</taxon>
        <taxon>Vibrio</taxon>
    </lineage>
</organism>
<protein>
    <submittedName>
        <fullName evidence="2">Glycosyltransferase</fullName>
    </submittedName>
</protein>
<dbReference type="AlphaFoldDB" id="A0AAW3ITA2"/>
<comment type="caution">
    <text evidence="2">The sequence shown here is derived from an EMBL/GenBank/DDBJ whole genome shotgun (WGS) entry which is preliminary data.</text>
</comment>
<sequence>MKVIVISLKRSVERRERIASQLEASGIEFSFLDAADAQQGNFPLSERRNDQLTKKRFGYKLVDSEVACFSSHLQAWQIAAESSAPLLILEDNCDLTDEFFEYFKHLPKIAVEFDFLKLCATSPKKYKNIKAFDSKIKIIRYYRRTCGIMGYIISPKAAQSFIHNAAQFIEPVDDYMEKPYKHGIFTYCLKPDLVVRAKIDSTIGSSRKNKQGITLIDKLYIESFRLYEQIKDFSMRAPD</sequence>
<feature type="domain" description="Glycosyl transferase family 25" evidence="1">
    <location>
        <begin position="2"/>
        <end position="176"/>
    </location>
</feature>
<dbReference type="RefSeq" id="WP_043035972.1">
    <property type="nucleotide sequence ID" value="NZ_CAMFHI010000045.1"/>
</dbReference>
<reference evidence="2 3" key="1">
    <citation type="submission" date="2015-07" db="EMBL/GenBank/DDBJ databases">
        <title>Foodborne Vibrio parahaemolyticus Isolates.</title>
        <authorList>
            <person name="Ronholm J."/>
            <person name="Petronella N."/>
            <person name="Kenwell R."/>
            <person name="Banerjee S."/>
        </authorList>
    </citation>
    <scope>NUCLEOTIDE SEQUENCE [LARGE SCALE GENOMIC DNA]</scope>
    <source>
        <strain evidence="2 3">HS-06-05</strain>
    </source>
</reference>
<dbReference type="Proteomes" id="UP000037697">
    <property type="component" value="Unassembled WGS sequence"/>
</dbReference>
<gene>
    <name evidence="2" type="ORF">ACX05_21580</name>
</gene>
<dbReference type="Pfam" id="PF01755">
    <property type="entry name" value="Glyco_transf_25"/>
    <property type="match status" value="1"/>
</dbReference>
<accession>A0AAW3ITA2</accession>
<dbReference type="CDD" id="cd06532">
    <property type="entry name" value="Glyco_transf_25"/>
    <property type="match status" value="1"/>
</dbReference>
<dbReference type="EMBL" id="LIRS01000132">
    <property type="protein sequence ID" value="KOY21870.1"/>
    <property type="molecule type" value="Genomic_DNA"/>
</dbReference>
<name>A0AAW3ITA2_VIBPH</name>
<dbReference type="InterPro" id="IPR002654">
    <property type="entry name" value="Glyco_trans_25"/>
</dbReference>
<proteinExistence type="predicted"/>
<evidence type="ECO:0000259" key="1">
    <source>
        <dbReference type="Pfam" id="PF01755"/>
    </source>
</evidence>
<evidence type="ECO:0000313" key="2">
    <source>
        <dbReference type="EMBL" id="KOY21870.1"/>
    </source>
</evidence>